<protein>
    <submittedName>
        <fullName evidence="2">Uncharacterized protein</fullName>
    </submittedName>
</protein>
<reference evidence="2" key="1">
    <citation type="submission" date="2022-07" db="EMBL/GenBank/DDBJ databases">
        <title>Chromosome-level genome of Muraenolepis orangiensis.</title>
        <authorList>
            <person name="Kim J."/>
        </authorList>
    </citation>
    <scope>NUCLEOTIDE SEQUENCE</scope>
    <source>
        <strain evidence="2">KU_S4_2022</strain>
        <tissue evidence="2">Muscle</tissue>
    </source>
</reference>
<sequence>MEKSSSDESAIHRSPSLDSHESDFARASASGCPFGGRGFTAGAFYGSTRKHNNNSPSSAAGAQQGPAAGRRGHRGRRPSRRRQERQEERSAQGQQIRGVLPGPILCVSSRVQEVQHGTWLPLLPEVSDVPLQPHLLGKCSVRRCCVAAAAAAAAAAVAASISALYL</sequence>
<comment type="caution">
    <text evidence="2">The sequence shown here is derived from an EMBL/GenBank/DDBJ whole genome shotgun (WGS) entry which is preliminary data.</text>
</comment>
<dbReference type="AlphaFoldDB" id="A0A9Q0E0F3"/>
<dbReference type="OrthoDB" id="432835at2759"/>
<feature type="compositionally biased region" description="Basic residues" evidence="1">
    <location>
        <begin position="70"/>
        <end position="83"/>
    </location>
</feature>
<evidence type="ECO:0000256" key="1">
    <source>
        <dbReference type="SAM" id="MobiDB-lite"/>
    </source>
</evidence>
<evidence type="ECO:0000313" key="2">
    <source>
        <dbReference type="EMBL" id="KAJ3595802.1"/>
    </source>
</evidence>
<evidence type="ECO:0000313" key="3">
    <source>
        <dbReference type="Proteomes" id="UP001148018"/>
    </source>
</evidence>
<keyword evidence="3" id="KW-1185">Reference proteome</keyword>
<organism evidence="2 3">
    <name type="scientific">Muraenolepis orangiensis</name>
    <name type="common">Patagonian moray cod</name>
    <dbReference type="NCBI Taxonomy" id="630683"/>
    <lineage>
        <taxon>Eukaryota</taxon>
        <taxon>Metazoa</taxon>
        <taxon>Chordata</taxon>
        <taxon>Craniata</taxon>
        <taxon>Vertebrata</taxon>
        <taxon>Euteleostomi</taxon>
        <taxon>Actinopterygii</taxon>
        <taxon>Neopterygii</taxon>
        <taxon>Teleostei</taxon>
        <taxon>Neoteleostei</taxon>
        <taxon>Acanthomorphata</taxon>
        <taxon>Zeiogadaria</taxon>
        <taxon>Gadariae</taxon>
        <taxon>Gadiformes</taxon>
        <taxon>Muraenolepidoidei</taxon>
        <taxon>Muraenolepididae</taxon>
        <taxon>Muraenolepis</taxon>
    </lineage>
</organism>
<dbReference type="EMBL" id="JANIIK010000110">
    <property type="protein sequence ID" value="KAJ3595802.1"/>
    <property type="molecule type" value="Genomic_DNA"/>
</dbReference>
<gene>
    <name evidence="2" type="ORF">NHX12_002216</name>
</gene>
<feature type="region of interest" description="Disordered" evidence="1">
    <location>
        <begin position="1"/>
        <end position="95"/>
    </location>
</feature>
<feature type="compositionally biased region" description="Basic and acidic residues" evidence="1">
    <location>
        <begin position="1"/>
        <end position="11"/>
    </location>
</feature>
<name>A0A9Q0E0F3_9TELE</name>
<proteinExistence type="predicted"/>
<feature type="compositionally biased region" description="Low complexity" evidence="1">
    <location>
        <begin position="55"/>
        <end position="69"/>
    </location>
</feature>
<dbReference type="Proteomes" id="UP001148018">
    <property type="component" value="Unassembled WGS sequence"/>
</dbReference>
<accession>A0A9Q0E0F3</accession>